<dbReference type="EMBL" id="JBHLUX010000035">
    <property type="protein sequence ID" value="MFC0471520.1"/>
    <property type="molecule type" value="Genomic_DNA"/>
</dbReference>
<keyword evidence="3" id="KW-0540">Nuclease</keyword>
<feature type="domain" description="Xylose isomerase-like TIM barrel" evidence="9">
    <location>
        <begin position="20"/>
        <end position="273"/>
    </location>
</feature>
<comment type="similarity">
    <text evidence="2">Belongs to the AP endonuclease 2 family.</text>
</comment>
<dbReference type="RefSeq" id="WP_335962097.1">
    <property type="nucleotide sequence ID" value="NZ_JAXBLX010000024.1"/>
</dbReference>
<dbReference type="InterPro" id="IPR001719">
    <property type="entry name" value="AP_endonuc_2"/>
</dbReference>
<dbReference type="InterPro" id="IPR013022">
    <property type="entry name" value="Xyl_isomerase-like_TIM-brl"/>
</dbReference>
<keyword evidence="6 10" id="KW-0378">Hydrolase</keyword>
<name>A0ABV6KF20_9BACI</name>
<evidence type="ECO:0000256" key="8">
    <source>
        <dbReference type="ARBA" id="ARBA00023204"/>
    </source>
</evidence>
<evidence type="ECO:0000256" key="3">
    <source>
        <dbReference type="ARBA" id="ARBA00022722"/>
    </source>
</evidence>
<keyword evidence="4" id="KW-0479">Metal-binding</keyword>
<keyword evidence="7" id="KW-0862">Zinc</keyword>
<dbReference type="Gene3D" id="3.20.20.150">
    <property type="entry name" value="Divalent-metal-dependent TIM barrel enzymes"/>
    <property type="match status" value="1"/>
</dbReference>
<proteinExistence type="inferred from homology"/>
<evidence type="ECO:0000256" key="1">
    <source>
        <dbReference type="ARBA" id="ARBA00001947"/>
    </source>
</evidence>
<dbReference type="PROSITE" id="PS00730">
    <property type="entry name" value="AP_NUCLEASE_F2_2"/>
    <property type="match status" value="1"/>
</dbReference>
<comment type="cofactor">
    <cofactor evidence="1">
        <name>Zn(2+)</name>
        <dbReference type="ChEBI" id="CHEBI:29105"/>
    </cofactor>
</comment>
<organism evidence="10 11">
    <name type="scientific">Halalkalibacter kiskunsagensis</name>
    <dbReference type="NCBI Taxonomy" id="1548599"/>
    <lineage>
        <taxon>Bacteria</taxon>
        <taxon>Bacillati</taxon>
        <taxon>Bacillota</taxon>
        <taxon>Bacilli</taxon>
        <taxon>Bacillales</taxon>
        <taxon>Bacillaceae</taxon>
        <taxon>Halalkalibacter</taxon>
    </lineage>
</organism>
<evidence type="ECO:0000256" key="5">
    <source>
        <dbReference type="ARBA" id="ARBA00022763"/>
    </source>
</evidence>
<dbReference type="Proteomes" id="UP001589838">
    <property type="component" value="Unassembled WGS sequence"/>
</dbReference>
<evidence type="ECO:0000313" key="10">
    <source>
        <dbReference type="EMBL" id="MFC0471520.1"/>
    </source>
</evidence>
<evidence type="ECO:0000256" key="4">
    <source>
        <dbReference type="ARBA" id="ARBA00022723"/>
    </source>
</evidence>
<sequence>MYFGSHVSIRNGYHQAAKTAYNLGATAFQFFPKNPRSLTVKDFDKEDASSCASFCSVNSILSIFHTPYPTKLIPDNREMETQIIRSLVNDLEIAEACGSIGVVVHFGTTKKLDSIAGYTKMIDMLNNVLSQWDGNAQLLIENNAGTGSDMGITLEEMVHVRKLTDYPEKIGFCLDTCHAYASGIWNGENWSELELKGIELDYFPHLKAIHFNNSKYPSGSRKDRHANLLSGHITEDQLKQLLNSNILSTIPFVLETPKNEGISHQEEIEWLKQRSK</sequence>
<dbReference type="PANTHER" id="PTHR21445:SF0">
    <property type="entry name" value="APURINIC-APYRIMIDINIC ENDONUCLEASE"/>
    <property type="match status" value="1"/>
</dbReference>
<dbReference type="Pfam" id="PF01261">
    <property type="entry name" value="AP_endonuc_2"/>
    <property type="match status" value="1"/>
</dbReference>
<dbReference type="InterPro" id="IPR036237">
    <property type="entry name" value="Xyl_isomerase-like_sf"/>
</dbReference>
<dbReference type="InterPro" id="IPR018246">
    <property type="entry name" value="AP_endonuc_F2_Zn_BS"/>
</dbReference>
<dbReference type="PANTHER" id="PTHR21445">
    <property type="entry name" value="ENDONUCLEASE IV ENDODEOXYRIBONUCLEASE IV"/>
    <property type="match status" value="1"/>
</dbReference>
<dbReference type="PROSITE" id="PS51432">
    <property type="entry name" value="AP_NUCLEASE_F2_4"/>
    <property type="match status" value="1"/>
</dbReference>
<keyword evidence="11" id="KW-1185">Reference proteome</keyword>
<evidence type="ECO:0000256" key="2">
    <source>
        <dbReference type="ARBA" id="ARBA00005340"/>
    </source>
</evidence>
<dbReference type="EC" id="3.1.21.2" evidence="10"/>
<evidence type="ECO:0000256" key="6">
    <source>
        <dbReference type="ARBA" id="ARBA00022801"/>
    </source>
</evidence>
<dbReference type="GO" id="GO:0008833">
    <property type="term" value="F:deoxyribonuclease IV (phage-T4-induced) activity"/>
    <property type="evidence" value="ECO:0007669"/>
    <property type="project" value="UniProtKB-EC"/>
</dbReference>
<evidence type="ECO:0000256" key="7">
    <source>
        <dbReference type="ARBA" id="ARBA00022833"/>
    </source>
</evidence>
<evidence type="ECO:0000313" key="11">
    <source>
        <dbReference type="Proteomes" id="UP001589838"/>
    </source>
</evidence>
<dbReference type="NCBIfam" id="TIGR00587">
    <property type="entry name" value="nfo"/>
    <property type="match status" value="1"/>
</dbReference>
<reference evidence="10 11" key="1">
    <citation type="submission" date="2024-09" db="EMBL/GenBank/DDBJ databases">
        <authorList>
            <person name="Sun Q."/>
            <person name="Mori K."/>
        </authorList>
    </citation>
    <scope>NUCLEOTIDE SEQUENCE [LARGE SCALE GENOMIC DNA]</scope>
    <source>
        <strain evidence="10 11">NCAIM B.02610</strain>
    </source>
</reference>
<accession>A0ABV6KF20</accession>
<protein>
    <submittedName>
        <fullName evidence="10">Deoxyribonuclease IV</fullName>
        <ecNumber evidence="10">3.1.21.2</ecNumber>
    </submittedName>
</protein>
<keyword evidence="5" id="KW-0227">DNA damage</keyword>
<gene>
    <name evidence="10" type="ORF">ACFFHM_13715</name>
</gene>
<dbReference type="SMART" id="SM00518">
    <property type="entry name" value="AP2Ec"/>
    <property type="match status" value="1"/>
</dbReference>
<comment type="caution">
    <text evidence="10">The sequence shown here is derived from an EMBL/GenBank/DDBJ whole genome shotgun (WGS) entry which is preliminary data.</text>
</comment>
<dbReference type="SUPFAM" id="SSF51658">
    <property type="entry name" value="Xylose isomerase-like"/>
    <property type="match status" value="1"/>
</dbReference>
<evidence type="ECO:0000259" key="9">
    <source>
        <dbReference type="Pfam" id="PF01261"/>
    </source>
</evidence>
<keyword evidence="8" id="KW-0234">DNA repair</keyword>